<keyword evidence="9" id="KW-1185">Reference proteome</keyword>
<dbReference type="EMBL" id="JQBR01000001">
    <property type="protein sequence ID" value="KRN67658.1"/>
    <property type="molecule type" value="Genomic_DNA"/>
</dbReference>
<evidence type="ECO:0000256" key="6">
    <source>
        <dbReference type="SAM" id="MobiDB-lite"/>
    </source>
</evidence>
<dbReference type="PANTHER" id="PTHR10201">
    <property type="entry name" value="MATRIX METALLOPROTEINASE"/>
    <property type="match status" value="1"/>
</dbReference>
<evidence type="ECO:0000256" key="1">
    <source>
        <dbReference type="ARBA" id="ARBA00022670"/>
    </source>
</evidence>
<feature type="domain" description="Peptidase metallopeptidase" evidence="7">
    <location>
        <begin position="82"/>
        <end position="232"/>
    </location>
</feature>
<keyword evidence="5" id="KW-0482">Metalloprotease</keyword>
<evidence type="ECO:0000259" key="7">
    <source>
        <dbReference type="SMART" id="SM00235"/>
    </source>
</evidence>
<organism evidence="8 9">
    <name type="scientific">Pediococcus cellicola</name>
    <dbReference type="NCBI Taxonomy" id="319652"/>
    <lineage>
        <taxon>Bacteria</taxon>
        <taxon>Bacillati</taxon>
        <taxon>Bacillota</taxon>
        <taxon>Bacilli</taxon>
        <taxon>Lactobacillales</taxon>
        <taxon>Lactobacillaceae</taxon>
        <taxon>Pediococcus</taxon>
    </lineage>
</organism>
<dbReference type="InterPro" id="IPR001818">
    <property type="entry name" value="Pept_M10_metallopeptidase"/>
</dbReference>
<keyword evidence="4" id="KW-0862">Zinc</keyword>
<dbReference type="Proteomes" id="UP000051568">
    <property type="component" value="Unassembled WGS sequence"/>
</dbReference>
<keyword evidence="2" id="KW-0479">Metal-binding</keyword>
<dbReference type="SUPFAM" id="SSF55486">
    <property type="entry name" value="Metalloproteases ('zincins'), catalytic domain"/>
    <property type="match status" value="1"/>
</dbReference>
<dbReference type="SMART" id="SM00235">
    <property type="entry name" value="ZnMc"/>
    <property type="match status" value="1"/>
</dbReference>
<dbReference type="CDD" id="cd04268">
    <property type="entry name" value="ZnMc_MMP_like"/>
    <property type="match status" value="1"/>
</dbReference>
<dbReference type="GO" id="GO:0004222">
    <property type="term" value="F:metalloendopeptidase activity"/>
    <property type="evidence" value="ECO:0007669"/>
    <property type="project" value="InterPro"/>
</dbReference>
<dbReference type="GO" id="GO:0008270">
    <property type="term" value="F:zinc ion binding"/>
    <property type="evidence" value="ECO:0007669"/>
    <property type="project" value="InterPro"/>
</dbReference>
<dbReference type="PATRIC" id="fig|319652.3.peg.203"/>
<proteinExistence type="predicted"/>
<reference evidence="8 9" key="1">
    <citation type="journal article" date="2015" name="Genome Announc.">
        <title>Expanding the biotechnology potential of lactobacilli through comparative genomics of 213 strains and associated genera.</title>
        <authorList>
            <person name="Sun Z."/>
            <person name="Harris H.M."/>
            <person name="McCann A."/>
            <person name="Guo C."/>
            <person name="Argimon S."/>
            <person name="Zhang W."/>
            <person name="Yang X."/>
            <person name="Jeffery I.B."/>
            <person name="Cooney J.C."/>
            <person name="Kagawa T.F."/>
            <person name="Liu W."/>
            <person name="Song Y."/>
            <person name="Salvetti E."/>
            <person name="Wrobel A."/>
            <person name="Rasinkangas P."/>
            <person name="Parkhill J."/>
            <person name="Rea M.C."/>
            <person name="O'Sullivan O."/>
            <person name="Ritari J."/>
            <person name="Douillard F.P."/>
            <person name="Paul Ross R."/>
            <person name="Yang R."/>
            <person name="Briner A.E."/>
            <person name="Felis G.E."/>
            <person name="de Vos W.M."/>
            <person name="Barrangou R."/>
            <person name="Klaenhammer T.R."/>
            <person name="Caufield P.W."/>
            <person name="Cui Y."/>
            <person name="Zhang H."/>
            <person name="O'Toole P.W."/>
        </authorList>
    </citation>
    <scope>NUCLEOTIDE SEQUENCE [LARGE SCALE GENOMIC DNA]</scope>
    <source>
        <strain evidence="8 9">DSM 17757</strain>
    </source>
</reference>
<dbReference type="GO" id="GO:0006508">
    <property type="term" value="P:proteolysis"/>
    <property type="evidence" value="ECO:0007669"/>
    <property type="project" value="UniProtKB-KW"/>
</dbReference>
<keyword evidence="1" id="KW-0645">Protease</keyword>
<evidence type="ECO:0000256" key="3">
    <source>
        <dbReference type="ARBA" id="ARBA00022801"/>
    </source>
</evidence>
<dbReference type="Pfam" id="PF00413">
    <property type="entry name" value="Peptidase_M10"/>
    <property type="match status" value="1"/>
</dbReference>
<dbReference type="STRING" id="319652.IV80_GL000201"/>
<evidence type="ECO:0000313" key="8">
    <source>
        <dbReference type="EMBL" id="KRN67658.1"/>
    </source>
</evidence>
<sequence length="232" mass="25540">MGWLVIVALVLFLLTSSNVQQVAERIITKTQQQMSQVVKNFKIPSLADRYETTVPTSKSSQSQKQQSDVRGEKATPLESNVKGKTLKNVYYYRFASGTPEKVRREFLSAVKAYNATKIVKLVAGTGTQKQNQIVFSIYDTAQKGQAGVIELGVGGPVIIQQTGWDAYTVNHAKASLNVHYVQSVRLSVAMHELGHALGLDHSTDRHSVMYPVDQGRTALSQADLAALQQLYS</sequence>
<evidence type="ECO:0000256" key="2">
    <source>
        <dbReference type="ARBA" id="ARBA00022723"/>
    </source>
</evidence>
<feature type="region of interest" description="Disordered" evidence="6">
    <location>
        <begin position="52"/>
        <end position="77"/>
    </location>
</feature>
<dbReference type="AlphaFoldDB" id="A0A0R2J0E1"/>
<evidence type="ECO:0000313" key="9">
    <source>
        <dbReference type="Proteomes" id="UP000051568"/>
    </source>
</evidence>
<evidence type="ECO:0000256" key="5">
    <source>
        <dbReference type="ARBA" id="ARBA00023049"/>
    </source>
</evidence>
<evidence type="ECO:0000256" key="4">
    <source>
        <dbReference type="ARBA" id="ARBA00022833"/>
    </source>
</evidence>
<comment type="caution">
    <text evidence="8">The sequence shown here is derived from an EMBL/GenBank/DDBJ whole genome shotgun (WGS) entry which is preliminary data.</text>
</comment>
<accession>A0A0R2J0E1</accession>
<feature type="compositionally biased region" description="Low complexity" evidence="6">
    <location>
        <begin position="57"/>
        <end position="66"/>
    </location>
</feature>
<dbReference type="GO" id="GO:0031012">
    <property type="term" value="C:extracellular matrix"/>
    <property type="evidence" value="ECO:0007669"/>
    <property type="project" value="InterPro"/>
</dbReference>
<dbReference type="PANTHER" id="PTHR10201:SF323">
    <property type="entry name" value="MATRIX METALLOPROTEINASE-21"/>
    <property type="match status" value="1"/>
</dbReference>
<dbReference type="Gene3D" id="3.40.390.10">
    <property type="entry name" value="Collagenase (Catalytic Domain)"/>
    <property type="match status" value="1"/>
</dbReference>
<dbReference type="InterPro" id="IPR024079">
    <property type="entry name" value="MetalloPept_cat_dom_sf"/>
</dbReference>
<dbReference type="InterPro" id="IPR006026">
    <property type="entry name" value="Peptidase_Metallo"/>
</dbReference>
<name>A0A0R2J0E1_9LACO</name>
<keyword evidence="3" id="KW-0378">Hydrolase</keyword>
<protein>
    <submittedName>
        <fullName evidence="8">Putative extracellular zinc metalloproteinase (Putative)</fullName>
    </submittedName>
</protein>
<gene>
    <name evidence="8" type="ORF">IV80_GL000201</name>
</gene>